<dbReference type="Gene3D" id="3.90.1300.10">
    <property type="entry name" value="Amidase signature (AS) domain"/>
    <property type="match status" value="1"/>
</dbReference>
<dbReference type="SUPFAM" id="SSF75304">
    <property type="entry name" value="Amidase signature (AS) enzymes"/>
    <property type="match status" value="1"/>
</dbReference>
<protein>
    <submittedName>
        <fullName evidence="6">Amidase signature domain-containing protein</fullName>
    </submittedName>
</protein>
<organism evidence="5 7">
    <name type="scientific">Yarrowia lipolytica</name>
    <name type="common">Candida lipolytica</name>
    <dbReference type="NCBI Taxonomy" id="4952"/>
    <lineage>
        <taxon>Eukaryota</taxon>
        <taxon>Fungi</taxon>
        <taxon>Dikarya</taxon>
        <taxon>Ascomycota</taxon>
        <taxon>Saccharomycotina</taxon>
        <taxon>Dipodascomycetes</taxon>
        <taxon>Dipodascales</taxon>
        <taxon>Dipodascales incertae sedis</taxon>
        <taxon>Yarrowia</taxon>
    </lineage>
</organism>
<dbReference type="eggNOG" id="KOG1212">
    <property type="taxonomic scope" value="Eukaryota"/>
</dbReference>
<evidence type="ECO:0000256" key="1">
    <source>
        <dbReference type="ARBA" id="ARBA00009199"/>
    </source>
</evidence>
<dbReference type="EMBL" id="CP017557">
    <property type="protein sequence ID" value="AOW05296.1"/>
    <property type="molecule type" value="Genomic_DNA"/>
</dbReference>
<dbReference type="EMBL" id="KZ858962">
    <property type="protein sequence ID" value="RDW27460.1"/>
    <property type="molecule type" value="Genomic_DNA"/>
</dbReference>
<evidence type="ECO:0000313" key="7">
    <source>
        <dbReference type="Proteomes" id="UP000182444"/>
    </source>
</evidence>
<feature type="domain" description="Amidase" evidence="4">
    <location>
        <begin position="76"/>
        <end position="525"/>
    </location>
</feature>
<comment type="similarity">
    <text evidence="1">Belongs to the amidase family.</text>
</comment>
<dbReference type="AlphaFoldDB" id="A0A1D8NI23"/>
<accession>A0A1D8NI23</accession>
<feature type="active site" description="Acyl-ester intermediate" evidence="3">
    <location>
        <position position="230"/>
    </location>
</feature>
<evidence type="ECO:0000256" key="2">
    <source>
        <dbReference type="ARBA" id="ARBA00022801"/>
    </source>
</evidence>
<proteinExistence type="inferred from homology"/>
<dbReference type="Pfam" id="PF01425">
    <property type="entry name" value="Amidase"/>
    <property type="match status" value="1"/>
</dbReference>
<sequence length="540" mass="59737">MTFQDAKDIYNNRLQKSIEEVDKYFPGSHKPLPDTIPSNVRPLLKLLHDEDYEVVTLGGIELLDKLAKGEWSAVRVTGAYIRAAVLAHKLVNCATEFLAERAYNRAKFLDEHLAQKGPVGPFHGLPFSVKELLGVKGHISTCENSFFLDSEPMEKDLVLIQQLESQGGTIFVRTNGPQLCNSLDSYSPVHGSTLNPYNTSLTTGGSSSGEGALAAFGASIIGLGTDIGGSIRAPSSFCGIYGLKPTRGRLSMLNCVGSNPGNDFIKAVVGPMSRDLRLIDLFMENIIKQKPWKDDVSLEAVPWEIVSSIQPKKLTLGYTTFDGVAHPHPPIVHAIEELVKKYDGKTVDGVEITFKKYTPVIPEDIIHMLIGMFMPDAGERIKKWSEKFGEPLDDPGPEVKALAKKLEISDVFALNTKRDKYRQTVWEDWKKQGIDAVIYPVYISPSSVIRTPNYGLYTMLWNVVDYPGVTLPLTKMDAKKDYGPTPEPANDMDKKFLGMYEPEKFDNAPIGVQIIGPRFEEPLLLKVAQLLQGTVQPLGE</sequence>
<reference evidence="5 7" key="1">
    <citation type="journal article" date="2016" name="PLoS ONE">
        <title>Sequence Assembly of Yarrowia lipolytica Strain W29/CLIB89 Shows Transposable Element Diversity.</title>
        <authorList>
            <person name="Magnan C."/>
            <person name="Yu J."/>
            <person name="Chang I."/>
            <person name="Jahn E."/>
            <person name="Kanomata Y."/>
            <person name="Wu J."/>
            <person name="Zeller M."/>
            <person name="Oakes M."/>
            <person name="Baldi P."/>
            <person name="Sandmeyer S."/>
        </authorList>
    </citation>
    <scope>NUCLEOTIDE SEQUENCE [LARGE SCALE GENOMIC DNA]</scope>
    <source>
        <strain evidence="5">CLIB89</strain>
        <strain evidence="7">CLIB89(W29)</strain>
    </source>
</reference>
<dbReference type="Proteomes" id="UP000182444">
    <property type="component" value="Chromosome 1E"/>
</dbReference>
<dbReference type="KEGG" id="yli:2912800"/>
<feature type="active site" description="Charge relay system" evidence="3">
    <location>
        <position position="130"/>
    </location>
</feature>
<keyword evidence="2" id="KW-0378">Hydrolase</keyword>
<evidence type="ECO:0000313" key="6">
    <source>
        <dbReference type="EMBL" id="RDW27460.1"/>
    </source>
</evidence>
<evidence type="ECO:0000256" key="3">
    <source>
        <dbReference type="PIRSR" id="PIRSR001221-1"/>
    </source>
</evidence>
<evidence type="ECO:0000259" key="4">
    <source>
        <dbReference type="Pfam" id="PF01425"/>
    </source>
</evidence>
<dbReference type="VEuPathDB" id="FungiDB:YALI1_E14619g"/>
<dbReference type="GO" id="GO:0016787">
    <property type="term" value="F:hydrolase activity"/>
    <property type="evidence" value="ECO:0007669"/>
    <property type="project" value="UniProtKB-KW"/>
</dbReference>
<dbReference type="PIRSF" id="PIRSF001221">
    <property type="entry name" value="Amidase_fungi"/>
    <property type="match status" value="1"/>
</dbReference>
<dbReference type="PANTHER" id="PTHR46072:SF4">
    <property type="entry name" value="AMIDASE C550.07-RELATED"/>
    <property type="match status" value="1"/>
</dbReference>
<reference evidence="6 8" key="2">
    <citation type="submission" date="2018-07" db="EMBL/GenBank/DDBJ databases">
        <title>Draft Genome Assemblies for Five Robust Yarrowia lipolytica Strains Exhibiting High Lipid Production and Pentose Sugar Utilization and Sugar Alcohol Secretion from Undetoxified Lignocellulosic Biomass Hydrolysates.</title>
        <authorList>
            <consortium name="DOE Joint Genome Institute"/>
            <person name="Walker C."/>
            <person name="Ryu S."/>
            <person name="Na H."/>
            <person name="Zane M."/>
            <person name="LaButti K."/>
            <person name="Lipzen A."/>
            <person name="Haridas S."/>
            <person name="Barry K."/>
            <person name="Grigoriev I.V."/>
            <person name="Quarterman J."/>
            <person name="Slininger P."/>
            <person name="Dien B."/>
            <person name="Trinh C.T."/>
        </authorList>
    </citation>
    <scope>NUCLEOTIDE SEQUENCE [LARGE SCALE GENOMIC DNA]</scope>
    <source>
        <strain evidence="6 8">YB392</strain>
    </source>
</reference>
<dbReference type="VEuPathDB" id="FungiDB:YALI0_E11847g"/>
<gene>
    <name evidence="6" type="ORF">B0I71DRAFT_129035</name>
    <name evidence="5" type="ORF">YALI1_E14619g</name>
</gene>
<dbReference type="PANTHER" id="PTHR46072">
    <property type="entry name" value="AMIDASE-RELATED-RELATED"/>
    <property type="match status" value="1"/>
</dbReference>
<feature type="active site" description="Charge relay system" evidence="3">
    <location>
        <position position="206"/>
    </location>
</feature>
<dbReference type="InterPro" id="IPR036928">
    <property type="entry name" value="AS_sf"/>
</dbReference>
<name>A0A1D8NI23_YARLL</name>
<dbReference type="InterPro" id="IPR023631">
    <property type="entry name" value="Amidase_dom"/>
</dbReference>
<dbReference type="Proteomes" id="UP000256601">
    <property type="component" value="Unassembled WGS sequence"/>
</dbReference>
<evidence type="ECO:0000313" key="5">
    <source>
        <dbReference type="EMBL" id="AOW05296.1"/>
    </source>
</evidence>
<evidence type="ECO:0000313" key="8">
    <source>
        <dbReference type="Proteomes" id="UP000256601"/>
    </source>
</evidence>